<dbReference type="Gene3D" id="1.10.10.10">
    <property type="entry name" value="Winged helix-like DNA-binding domain superfamily/Winged helix DNA-binding domain"/>
    <property type="match status" value="1"/>
</dbReference>
<dbReference type="EMBL" id="JACDXX010000008">
    <property type="protein sequence ID" value="MCB5410327.1"/>
    <property type="molecule type" value="Genomic_DNA"/>
</dbReference>
<sequence length="157" mass="17826">MQPNLPPEATAGLTDPATRFGRLISAVYREWRRQVDLVLQDMDLSEATRMPLLVLLDHGSELRQKDLAQALAIDSSSLFRVLNALRRRGYLDWTADPCDRRAKLIRLTAKGHEIAHLVRNKSLEIEEKILAGHAPADMALTRAFLEHLLERLRKTAL</sequence>
<evidence type="ECO:0000256" key="2">
    <source>
        <dbReference type="ARBA" id="ARBA00023125"/>
    </source>
</evidence>
<evidence type="ECO:0000313" key="5">
    <source>
        <dbReference type="EMBL" id="MCB5410327.1"/>
    </source>
</evidence>
<dbReference type="PANTHER" id="PTHR42756">
    <property type="entry name" value="TRANSCRIPTIONAL REGULATOR, MARR"/>
    <property type="match status" value="1"/>
</dbReference>
<comment type="caution">
    <text evidence="5">The sequence shown here is derived from an EMBL/GenBank/DDBJ whole genome shotgun (WGS) entry which is preliminary data.</text>
</comment>
<evidence type="ECO:0000313" key="6">
    <source>
        <dbReference type="Proteomes" id="UP001198571"/>
    </source>
</evidence>
<dbReference type="PRINTS" id="PR00598">
    <property type="entry name" value="HTHMARR"/>
</dbReference>
<dbReference type="Pfam" id="PF12802">
    <property type="entry name" value="MarR_2"/>
    <property type="match status" value="1"/>
</dbReference>
<keyword evidence="3" id="KW-0804">Transcription</keyword>
<accession>A0ABS8CLQ7</accession>
<dbReference type="InterPro" id="IPR000835">
    <property type="entry name" value="HTH_MarR-typ"/>
</dbReference>
<dbReference type="SUPFAM" id="SSF46785">
    <property type="entry name" value="Winged helix' DNA-binding domain"/>
    <property type="match status" value="1"/>
</dbReference>
<evidence type="ECO:0000256" key="1">
    <source>
        <dbReference type="ARBA" id="ARBA00023015"/>
    </source>
</evidence>
<evidence type="ECO:0000259" key="4">
    <source>
        <dbReference type="PROSITE" id="PS50995"/>
    </source>
</evidence>
<dbReference type="GO" id="GO:0003677">
    <property type="term" value="F:DNA binding"/>
    <property type="evidence" value="ECO:0007669"/>
    <property type="project" value="UniProtKB-KW"/>
</dbReference>
<feature type="domain" description="HTH marR-type" evidence="4">
    <location>
        <begin position="17"/>
        <end position="154"/>
    </location>
</feature>
<proteinExistence type="predicted"/>
<dbReference type="InterPro" id="IPR036388">
    <property type="entry name" value="WH-like_DNA-bd_sf"/>
</dbReference>
<dbReference type="RefSeq" id="WP_226935234.1">
    <property type="nucleotide sequence ID" value="NZ_JACDXX010000008.1"/>
</dbReference>
<organism evidence="5 6">
    <name type="scientific">Pseudogemmobacter faecipullorum</name>
    <dbReference type="NCBI Taxonomy" id="2755041"/>
    <lineage>
        <taxon>Bacteria</taxon>
        <taxon>Pseudomonadati</taxon>
        <taxon>Pseudomonadota</taxon>
        <taxon>Alphaproteobacteria</taxon>
        <taxon>Rhodobacterales</taxon>
        <taxon>Paracoccaceae</taxon>
        <taxon>Pseudogemmobacter</taxon>
    </lineage>
</organism>
<dbReference type="SMART" id="SM00347">
    <property type="entry name" value="HTH_MARR"/>
    <property type="match status" value="1"/>
</dbReference>
<keyword evidence="6" id="KW-1185">Reference proteome</keyword>
<dbReference type="PANTHER" id="PTHR42756:SF1">
    <property type="entry name" value="TRANSCRIPTIONAL REPRESSOR OF EMRAB OPERON"/>
    <property type="match status" value="1"/>
</dbReference>
<dbReference type="PROSITE" id="PS50995">
    <property type="entry name" value="HTH_MARR_2"/>
    <property type="match status" value="1"/>
</dbReference>
<reference evidence="5 6" key="1">
    <citation type="submission" date="2020-07" db="EMBL/GenBank/DDBJ databases">
        <title>Pseudogemmobacter sp. nov., isolated from poultry manure in Taiwan.</title>
        <authorList>
            <person name="Lin S.-Y."/>
            <person name="Tang Y.-S."/>
            <person name="Young C.-C."/>
        </authorList>
    </citation>
    <scope>NUCLEOTIDE SEQUENCE [LARGE SCALE GENOMIC DNA]</scope>
    <source>
        <strain evidence="5 6">CC-YST710</strain>
    </source>
</reference>
<evidence type="ECO:0000256" key="3">
    <source>
        <dbReference type="ARBA" id="ARBA00023163"/>
    </source>
</evidence>
<keyword evidence="1" id="KW-0805">Transcription regulation</keyword>
<protein>
    <submittedName>
        <fullName evidence="5">Winged helix DNA-binding protein</fullName>
    </submittedName>
</protein>
<dbReference type="InterPro" id="IPR036390">
    <property type="entry name" value="WH_DNA-bd_sf"/>
</dbReference>
<name>A0ABS8CLQ7_9RHOB</name>
<keyword evidence="2 5" id="KW-0238">DNA-binding</keyword>
<gene>
    <name evidence="5" type="ORF">H0485_09985</name>
</gene>
<dbReference type="Proteomes" id="UP001198571">
    <property type="component" value="Unassembled WGS sequence"/>
</dbReference>